<dbReference type="Proteomes" id="UP000326169">
    <property type="component" value="Unassembled WGS sequence"/>
</dbReference>
<sequence length="50" mass="5759">MDILSLALLLGAIVASDEILNRNWQLSRRLLEWIDNLGKQSRQADKNLPR</sequence>
<proteinExistence type="predicted"/>
<keyword evidence="2" id="KW-1185">Reference proteome</keyword>
<dbReference type="RefSeq" id="WP_014274713.1">
    <property type="nucleotide sequence ID" value="NZ_BIMW01000075.1"/>
</dbReference>
<organism evidence="1 2">
    <name type="scientific">Limnospira platensis NIES-46</name>
    <dbReference type="NCBI Taxonomy" id="1236695"/>
    <lineage>
        <taxon>Bacteria</taxon>
        <taxon>Bacillati</taxon>
        <taxon>Cyanobacteriota</taxon>
        <taxon>Cyanophyceae</taxon>
        <taxon>Oscillatoriophycideae</taxon>
        <taxon>Oscillatoriales</taxon>
        <taxon>Sirenicapillariaceae</taxon>
        <taxon>Limnospira</taxon>
    </lineage>
</organism>
<name>A0A5M3T6S3_LIMPL</name>
<gene>
    <name evidence="1" type="ORF">NIES46_16410</name>
</gene>
<reference evidence="1 2" key="1">
    <citation type="journal article" date="2019" name="J Genomics">
        <title>The Draft Genome of a Hydrogen-producing Cyanobacterium, Arthrospira platensis NIES-46.</title>
        <authorList>
            <person name="Suzuki S."/>
            <person name="Yamaguchi H."/>
            <person name="Kawachi M."/>
        </authorList>
    </citation>
    <scope>NUCLEOTIDE SEQUENCE [LARGE SCALE GENOMIC DNA]</scope>
    <source>
        <strain evidence="1 2">NIES-46</strain>
    </source>
</reference>
<dbReference type="GeneID" id="301685801"/>
<evidence type="ECO:0000313" key="2">
    <source>
        <dbReference type="Proteomes" id="UP000326169"/>
    </source>
</evidence>
<evidence type="ECO:0000313" key="1">
    <source>
        <dbReference type="EMBL" id="GCE93590.1"/>
    </source>
</evidence>
<dbReference type="EMBL" id="BIMW01000075">
    <property type="protein sequence ID" value="GCE93590.1"/>
    <property type="molecule type" value="Genomic_DNA"/>
</dbReference>
<accession>A0A5M3T6S3</accession>
<evidence type="ECO:0008006" key="3">
    <source>
        <dbReference type="Google" id="ProtNLM"/>
    </source>
</evidence>
<comment type="caution">
    <text evidence="1">The sequence shown here is derived from an EMBL/GenBank/DDBJ whole genome shotgun (WGS) entry which is preliminary data.</text>
</comment>
<protein>
    <recommendedName>
        <fullName evidence="3">Transposase</fullName>
    </recommendedName>
</protein>